<dbReference type="OrthoDB" id="775571at2759"/>
<gene>
    <name evidence="9" type="ORF">EB796_024402</name>
</gene>
<keyword evidence="2 5" id="KW-0963">Cytoplasm</keyword>
<comment type="caution">
    <text evidence="9">The sequence shown here is derived from an EMBL/GenBank/DDBJ whole genome shotgun (WGS) entry which is preliminary data.</text>
</comment>
<feature type="domain" description="Gamma tubulin complex component protein N-terminal" evidence="8">
    <location>
        <begin position="104"/>
        <end position="266"/>
    </location>
</feature>
<comment type="subcellular location">
    <subcellularLocation>
        <location evidence="5">Cytoplasm</location>
        <location evidence="5">Cytoskeleton</location>
        <location evidence="5">Microtubule organizing center</location>
    </subcellularLocation>
</comment>
<dbReference type="Gene3D" id="1.20.120.1900">
    <property type="entry name" value="Gamma-tubulin complex, C-terminal domain"/>
    <property type="match status" value="1"/>
</dbReference>
<evidence type="ECO:0000256" key="6">
    <source>
        <dbReference type="SAM" id="Coils"/>
    </source>
</evidence>
<evidence type="ECO:0000313" key="10">
    <source>
        <dbReference type="Proteomes" id="UP000593567"/>
    </source>
</evidence>
<feature type="coiled-coil region" evidence="6">
    <location>
        <begin position="260"/>
        <end position="329"/>
    </location>
</feature>
<dbReference type="GO" id="GO:0051321">
    <property type="term" value="P:meiotic cell cycle"/>
    <property type="evidence" value="ECO:0007669"/>
    <property type="project" value="TreeGrafter"/>
</dbReference>
<evidence type="ECO:0000256" key="4">
    <source>
        <dbReference type="ARBA" id="ARBA00023212"/>
    </source>
</evidence>
<evidence type="ECO:0000256" key="2">
    <source>
        <dbReference type="ARBA" id="ARBA00022490"/>
    </source>
</evidence>
<keyword evidence="3 5" id="KW-0493">Microtubule</keyword>
<proteinExistence type="inferred from homology"/>
<dbReference type="GO" id="GO:0051225">
    <property type="term" value="P:spindle assembly"/>
    <property type="evidence" value="ECO:0007669"/>
    <property type="project" value="TreeGrafter"/>
</dbReference>
<feature type="domain" description="Gamma tubulin complex component C-terminal" evidence="7">
    <location>
        <begin position="758"/>
        <end position="1060"/>
    </location>
</feature>
<sequence>MSDLMSDLSRLLIGVSSQCFTLDTNSDSFSIKQTWLCQGCLLKSSSCHTECAASARSPLHLRHLLKKHLLQIRLLAELCYCADTEVIEYPPIDLPDGLPLFLPFLLSLLQDTCQPYLRFLQDWVFHGRCSDPYEEFIVTVDPYKLEAEDRSYWTDGYSLDKVRNDRCLFVDDVSERMFVGGKSLALLRRIAPDHEILMVKCEAPRLDICLTEDQQLDLGSQSTVYIETVNAVINHKVYTREMMLVEKEQKRAEVIRQAQARQAEKLAEIYKKINEAHQKQVEKKKKAFKELKENMEVVAARKQHEEEEEKKMDKELMEKLTKREQLQTEADARLEQQARDELIEYYRLMSETAAARERKALWRVRRHQLSAAREQWFIQRQQELDHEIAQLSTGASVTPESKTPKRKWEKPEHVVIKVEAELEQSVEKNEVFIAQEDLSKEAVTSSPAPDDVKVTMTELKDSILPQTSTPVTATSQLLAAPDKPLSADYTLPAVSTDYTLPAVSADYTSPAAPADVSLQLEEVLRSGSLPLTSVPFRRSTKSVKGQHASLTTFDKEYLVTRSKRKVSLNMKEKEDQIKPLGHHVIPQRESYSTDTLSDGDALKAIRRRRPVGLRRSATMESDMVDSNVVRLNKFRLINKKGHASHSSIQDLMYYETAQEEDNSYDELLVPAIQPIRLQDVDEKDDYDKDFNAECKKPPYWLISARSHGNWSSEGVCLYEHVTLPTLLHQSIAPAINAQISMCNQAVLSYFMVELDFDKHMSVLHNYLLLAKGEFCHAFTSPLFEKLHACDDTHPQISTYFLTDTLSKALQHAPLKDNQFIDNVTISKGQIPRLMETYTLNAFSWLSLTYKVPWPMNILITPEHIEMYEKVFSFMISLKHISYLLADSLHSLRLSTQTHSLNSESQQYRQLHLIRHDMQHFVKVIHGYLALQVTQVSWHQFQTELKTSVKDLDSLYESHNRFINRCLLRCFLSHKVQQIKQVVDGILKSIYKFHALLRLGYWQQNDSGEFVHTEYQNIVNAYIPFWDFTQFLNKVLNKMTEFDKNQHLQELQIMLNFNGYYSKPTGHLQ</sequence>
<dbReference type="GO" id="GO:0031122">
    <property type="term" value="P:cytoplasmic microtubule organization"/>
    <property type="evidence" value="ECO:0007669"/>
    <property type="project" value="TreeGrafter"/>
</dbReference>
<comment type="similarity">
    <text evidence="1 5">Belongs to the TUBGCP family.</text>
</comment>
<keyword evidence="4 5" id="KW-0206">Cytoskeleton</keyword>
<accession>A0A7J7IU14</accession>
<dbReference type="PANTHER" id="PTHR19302:SF70">
    <property type="entry name" value="GAMMA-TUBULIN COMPLEX COMPONENT 6"/>
    <property type="match status" value="1"/>
</dbReference>
<evidence type="ECO:0000313" key="9">
    <source>
        <dbReference type="EMBL" id="KAF6017295.1"/>
    </source>
</evidence>
<organism evidence="9 10">
    <name type="scientific">Bugula neritina</name>
    <name type="common">Brown bryozoan</name>
    <name type="synonym">Sertularia neritina</name>
    <dbReference type="NCBI Taxonomy" id="10212"/>
    <lineage>
        <taxon>Eukaryota</taxon>
        <taxon>Metazoa</taxon>
        <taxon>Spiralia</taxon>
        <taxon>Lophotrochozoa</taxon>
        <taxon>Bryozoa</taxon>
        <taxon>Gymnolaemata</taxon>
        <taxon>Cheilostomatida</taxon>
        <taxon>Flustrina</taxon>
        <taxon>Buguloidea</taxon>
        <taxon>Bugulidae</taxon>
        <taxon>Bugula</taxon>
    </lineage>
</organism>
<protein>
    <recommendedName>
        <fullName evidence="5">Gamma-tubulin complex component</fullName>
    </recommendedName>
</protein>
<dbReference type="Pfam" id="PF04130">
    <property type="entry name" value="GCP_C_terminal"/>
    <property type="match status" value="1"/>
</dbReference>
<name>A0A7J7IU14_BUGNE</name>
<dbReference type="InterPro" id="IPR007259">
    <property type="entry name" value="GCP"/>
</dbReference>
<dbReference type="GO" id="GO:0000922">
    <property type="term" value="C:spindle pole"/>
    <property type="evidence" value="ECO:0007669"/>
    <property type="project" value="InterPro"/>
</dbReference>
<dbReference type="GO" id="GO:0000278">
    <property type="term" value="P:mitotic cell cycle"/>
    <property type="evidence" value="ECO:0007669"/>
    <property type="project" value="TreeGrafter"/>
</dbReference>
<keyword evidence="10" id="KW-1185">Reference proteome</keyword>
<dbReference type="GO" id="GO:0043015">
    <property type="term" value="F:gamma-tubulin binding"/>
    <property type="evidence" value="ECO:0007669"/>
    <property type="project" value="InterPro"/>
</dbReference>
<dbReference type="GO" id="GO:0005874">
    <property type="term" value="C:microtubule"/>
    <property type="evidence" value="ECO:0007669"/>
    <property type="project" value="UniProtKB-KW"/>
</dbReference>
<dbReference type="GO" id="GO:0007020">
    <property type="term" value="P:microtubule nucleation"/>
    <property type="evidence" value="ECO:0007669"/>
    <property type="project" value="InterPro"/>
</dbReference>
<dbReference type="GO" id="GO:0051011">
    <property type="term" value="F:microtubule minus-end binding"/>
    <property type="evidence" value="ECO:0007669"/>
    <property type="project" value="TreeGrafter"/>
</dbReference>
<reference evidence="9" key="1">
    <citation type="submission" date="2020-06" db="EMBL/GenBank/DDBJ databases">
        <title>Draft genome of Bugula neritina, a colonial animal packing powerful symbionts and potential medicines.</title>
        <authorList>
            <person name="Rayko M."/>
        </authorList>
    </citation>
    <scope>NUCLEOTIDE SEQUENCE [LARGE SCALE GENOMIC DNA]</scope>
    <source>
        <strain evidence="9">Kwan_BN1</strain>
    </source>
</reference>
<dbReference type="EMBL" id="VXIV02003415">
    <property type="protein sequence ID" value="KAF6017295.1"/>
    <property type="molecule type" value="Genomic_DNA"/>
</dbReference>
<evidence type="ECO:0000259" key="8">
    <source>
        <dbReference type="Pfam" id="PF17681"/>
    </source>
</evidence>
<evidence type="ECO:0000256" key="1">
    <source>
        <dbReference type="ARBA" id="ARBA00010337"/>
    </source>
</evidence>
<keyword evidence="6" id="KW-0175">Coiled coil</keyword>
<dbReference type="PANTHER" id="PTHR19302">
    <property type="entry name" value="GAMMA TUBULIN COMPLEX PROTEIN"/>
    <property type="match status" value="1"/>
</dbReference>
<evidence type="ECO:0000256" key="3">
    <source>
        <dbReference type="ARBA" id="ARBA00022701"/>
    </source>
</evidence>
<dbReference type="InterPro" id="IPR041470">
    <property type="entry name" value="GCP_N"/>
</dbReference>
<evidence type="ECO:0000259" key="7">
    <source>
        <dbReference type="Pfam" id="PF04130"/>
    </source>
</evidence>
<dbReference type="AlphaFoldDB" id="A0A7J7IU14"/>
<dbReference type="InterPro" id="IPR040457">
    <property type="entry name" value="GCP_C"/>
</dbReference>
<dbReference type="Pfam" id="PF17681">
    <property type="entry name" value="GCP_N_terminal"/>
    <property type="match status" value="1"/>
</dbReference>
<dbReference type="GO" id="GO:0000930">
    <property type="term" value="C:gamma-tubulin complex"/>
    <property type="evidence" value="ECO:0007669"/>
    <property type="project" value="TreeGrafter"/>
</dbReference>
<evidence type="ECO:0000256" key="5">
    <source>
        <dbReference type="RuleBase" id="RU363050"/>
    </source>
</evidence>
<dbReference type="Proteomes" id="UP000593567">
    <property type="component" value="Unassembled WGS sequence"/>
</dbReference>
<dbReference type="InterPro" id="IPR042241">
    <property type="entry name" value="GCP_C_sf"/>
</dbReference>